<dbReference type="EMBL" id="NFEM01000122">
    <property type="protein sequence ID" value="OTZ97613.1"/>
    <property type="molecule type" value="Genomic_DNA"/>
</dbReference>
<sequence length="81" mass="9543">MITNQVAYDKKLLGNKIEETFKEVSSLLRLHDSSETMYIMGDWHAFNDFWSKHADLAEISLEETQERLQQVTDLLERVKNL</sequence>
<dbReference type="Proteomes" id="UP000194551">
    <property type="component" value="Unassembled WGS sequence"/>
</dbReference>
<evidence type="ECO:0000256" key="1">
    <source>
        <dbReference type="SAM" id="Coils"/>
    </source>
</evidence>
<organism evidence="2 3">
    <name type="scientific">Bacillus thuringiensis</name>
    <dbReference type="NCBI Taxonomy" id="1428"/>
    <lineage>
        <taxon>Bacteria</taxon>
        <taxon>Bacillati</taxon>
        <taxon>Bacillota</taxon>
        <taxon>Bacilli</taxon>
        <taxon>Bacillales</taxon>
        <taxon>Bacillaceae</taxon>
        <taxon>Bacillus</taxon>
        <taxon>Bacillus cereus group</taxon>
    </lineage>
</organism>
<comment type="caution">
    <text evidence="2">The sequence shown here is derived from an EMBL/GenBank/DDBJ whole genome shotgun (WGS) entry which is preliminary data.</text>
</comment>
<dbReference type="RefSeq" id="WP_074643854.1">
    <property type="nucleotide sequence ID" value="NZ_CAKJXA010000047.1"/>
</dbReference>
<dbReference type="AlphaFoldDB" id="A0A9X6KDG9"/>
<proteinExistence type="predicted"/>
<evidence type="ECO:0000313" key="3">
    <source>
        <dbReference type="Proteomes" id="UP000194551"/>
    </source>
</evidence>
<accession>A0A9X6KDG9</accession>
<feature type="coiled-coil region" evidence="1">
    <location>
        <begin position="54"/>
        <end position="81"/>
    </location>
</feature>
<reference evidence="2 3" key="1">
    <citation type="submission" date="2016-10" db="EMBL/GenBank/DDBJ databases">
        <title>Comparative genomics of Bacillus thuringiensis reveals a path to pathogens against multiple invertebrate hosts.</title>
        <authorList>
            <person name="Zheng J."/>
            <person name="Gao Q."/>
            <person name="Liu H."/>
            <person name="Peng D."/>
            <person name="Ruan L."/>
            <person name="Sun M."/>
        </authorList>
    </citation>
    <scope>NUCLEOTIDE SEQUENCE [LARGE SCALE GENOMIC DNA]</scope>
    <source>
        <strain evidence="2">HD5</strain>
    </source>
</reference>
<name>A0A9X6KDG9_BACTU</name>
<gene>
    <name evidence="2" type="ORF">BK774_26130</name>
</gene>
<protein>
    <submittedName>
        <fullName evidence="2">Uncharacterized protein</fullName>
    </submittedName>
</protein>
<keyword evidence="1" id="KW-0175">Coiled coil</keyword>
<evidence type="ECO:0000313" key="2">
    <source>
        <dbReference type="EMBL" id="OTZ97613.1"/>
    </source>
</evidence>